<comment type="similarity">
    <text evidence="9">Belongs to the CorA metal ion transporter (MIT) (TC 1.A.35) family.</text>
</comment>
<dbReference type="Proteomes" id="UP000007014">
    <property type="component" value="Chromosome 13"/>
</dbReference>
<organism evidence="11 12">
    <name type="scientific">Cyanidioschyzon merolae (strain NIES-3377 / 10D)</name>
    <name type="common">Unicellular red alga</name>
    <dbReference type="NCBI Taxonomy" id="280699"/>
    <lineage>
        <taxon>Eukaryota</taxon>
        <taxon>Rhodophyta</taxon>
        <taxon>Bangiophyceae</taxon>
        <taxon>Cyanidiales</taxon>
        <taxon>Cyanidiaceae</taxon>
        <taxon>Cyanidioschyzon</taxon>
    </lineage>
</organism>
<reference evidence="11 12" key="2">
    <citation type="journal article" date="2007" name="BMC Biol.">
        <title>A 100%-complete sequence reveals unusually simple genomic features in the hot-spring red alga Cyanidioschyzon merolae.</title>
        <authorList>
            <person name="Nozaki H."/>
            <person name="Takano H."/>
            <person name="Misumi O."/>
            <person name="Terasawa K."/>
            <person name="Matsuzaki M."/>
            <person name="Maruyama S."/>
            <person name="Nishida K."/>
            <person name="Yagisawa F."/>
            <person name="Yoshida Y."/>
            <person name="Fujiwara T."/>
            <person name="Takio S."/>
            <person name="Tamura K."/>
            <person name="Chung S.J."/>
            <person name="Nakamura S."/>
            <person name="Kuroiwa H."/>
            <person name="Tanaka K."/>
            <person name="Sato N."/>
            <person name="Kuroiwa T."/>
        </authorList>
    </citation>
    <scope>NUCLEOTIDE SEQUENCE [LARGE SCALE GENOMIC DNA]</scope>
    <source>
        <strain evidence="11 12">10D</strain>
    </source>
</reference>
<dbReference type="EMBL" id="AP006495">
    <property type="protein sequence ID" value="BAM81114.1"/>
    <property type="molecule type" value="Genomic_DNA"/>
</dbReference>
<reference evidence="11 12" key="1">
    <citation type="journal article" date="2004" name="Nature">
        <title>Genome sequence of the ultrasmall unicellular red alga Cyanidioschyzon merolae 10D.</title>
        <authorList>
            <person name="Matsuzaki M."/>
            <person name="Misumi O."/>
            <person name="Shin-i T."/>
            <person name="Maruyama S."/>
            <person name="Takahara M."/>
            <person name="Miyagishima S."/>
            <person name="Mori T."/>
            <person name="Nishida K."/>
            <person name="Yagisawa F."/>
            <person name="Nishida K."/>
            <person name="Yoshida Y."/>
            <person name="Nishimura Y."/>
            <person name="Nakao S."/>
            <person name="Kobayashi T."/>
            <person name="Momoyama Y."/>
            <person name="Higashiyama T."/>
            <person name="Minoda A."/>
            <person name="Sano M."/>
            <person name="Nomoto H."/>
            <person name="Oishi K."/>
            <person name="Hayashi H."/>
            <person name="Ohta F."/>
            <person name="Nishizaka S."/>
            <person name="Haga S."/>
            <person name="Miura S."/>
            <person name="Morishita T."/>
            <person name="Kabeya Y."/>
            <person name="Terasawa K."/>
            <person name="Suzuki Y."/>
            <person name="Ishii Y."/>
            <person name="Asakawa S."/>
            <person name="Takano H."/>
            <person name="Ohta N."/>
            <person name="Kuroiwa H."/>
            <person name="Tanaka K."/>
            <person name="Shimizu N."/>
            <person name="Sugano S."/>
            <person name="Sato N."/>
            <person name="Nozaki H."/>
            <person name="Ogasawara N."/>
            <person name="Kohara Y."/>
            <person name="Kuroiwa T."/>
        </authorList>
    </citation>
    <scope>NUCLEOTIDE SEQUENCE [LARGE SCALE GENOMIC DNA]</scope>
    <source>
        <strain evidence="11 12">10D</strain>
    </source>
</reference>
<dbReference type="Gene3D" id="1.20.58.340">
    <property type="entry name" value="Magnesium transport protein CorA, transmembrane region"/>
    <property type="match status" value="1"/>
</dbReference>
<dbReference type="Gene3D" id="2.40.128.330">
    <property type="match status" value="1"/>
</dbReference>
<proteinExistence type="inferred from homology"/>
<dbReference type="OMA" id="SSHEQCI"/>
<dbReference type="Pfam" id="PF22099">
    <property type="entry name" value="MRS2-like"/>
    <property type="match status" value="1"/>
</dbReference>
<dbReference type="GO" id="GO:0015095">
    <property type="term" value="F:magnesium ion transmembrane transporter activity"/>
    <property type="evidence" value="ECO:0007669"/>
    <property type="project" value="TreeGrafter"/>
</dbReference>
<sequence>MRRGSLSTTRRNAPHRVSAAELEQLQRPRSATPPLTAAPESVSHQARRIASGQRTLPVLPAVGTFSGGSTTRDGPDTLAAGDWTPKLTSNTPLAGKRPERPGTLGKVLTSAAAFASNRLVNKIADAKFGPDLRLDEQTLRRNGLTFAAAVAHEYLEMVTSRRTSITRNVKEKMWRRDSLIQFLEFDTFGRSVLRAMSKEDLIDELRRPVYPAAEASSPRRRSKVLVEQETPLADALDLDIHPVNTGLTHRERDGIISKCEPVQLRDLRLVDPTFRSEQVLLVRDNAIILVLDDYLRAVIQSHRLLLFNHEAERVQRAIRIITERLQSASLDIYNAFEFIVLESMFIAAYFELEEFYFVIEQQIDRDLRDLNRTLSSSRIENMRLHMRHLTLFLSRIRRLSQLFDRVLGEDDDMSNMYLTDKYYHPETPRHPLDHEYVETLLESYYQLFQALSNRAELLDEKVNDSEATMDIKLDAVQNRMLAFNLLQHLCTAMFFAMNFIADIFGMNLNCPWYNITDSLAPWLGTVLGTTALATVFLGCFVIFLSRKGLLFGVLSWRKRPAPSWPVAKHPSNHS</sequence>
<evidence type="ECO:0000256" key="7">
    <source>
        <dbReference type="ARBA" id="ARBA00023065"/>
    </source>
</evidence>
<evidence type="ECO:0000256" key="5">
    <source>
        <dbReference type="ARBA" id="ARBA00022946"/>
    </source>
</evidence>
<dbReference type="AlphaFoldDB" id="M1V910"/>
<dbReference type="KEGG" id="cme:CYME_CMM287C"/>
<keyword evidence="2 9" id="KW-0813">Transport</keyword>
<dbReference type="GeneID" id="16994983"/>
<dbReference type="HOGENOM" id="CLU_475199_0_0_1"/>
<keyword evidence="8 9" id="KW-0472">Membrane</keyword>
<accession>M1V910</accession>
<dbReference type="CDD" id="cd12823">
    <property type="entry name" value="Mrs2_Mfm1p-like"/>
    <property type="match status" value="1"/>
</dbReference>
<gene>
    <name evidence="11" type="ORF">CYME_CMM287C</name>
</gene>
<dbReference type="GO" id="GO:0005743">
    <property type="term" value="C:mitochondrial inner membrane"/>
    <property type="evidence" value="ECO:0007669"/>
    <property type="project" value="UniProtKB-SubCell"/>
</dbReference>
<feature type="compositionally biased region" description="Polar residues" evidence="10">
    <location>
        <begin position="1"/>
        <end position="11"/>
    </location>
</feature>
<dbReference type="InterPro" id="IPR039204">
    <property type="entry name" value="MRS2-like"/>
</dbReference>
<evidence type="ECO:0000256" key="1">
    <source>
        <dbReference type="ARBA" id="ARBA00004141"/>
    </source>
</evidence>
<feature type="transmembrane region" description="Helical" evidence="9">
    <location>
        <begin position="481"/>
        <end position="501"/>
    </location>
</feature>
<keyword evidence="7 9" id="KW-0406">Ion transport</keyword>
<evidence type="ECO:0000256" key="3">
    <source>
        <dbReference type="ARBA" id="ARBA00022692"/>
    </source>
</evidence>
<protein>
    <recommendedName>
        <fullName evidence="9">Magnesium transporter</fullName>
    </recommendedName>
</protein>
<dbReference type="RefSeq" id="XP_005537150.1">
    <property type="nucleotide sequence ID" value="XM_005537093.1"/>
</dbReference>
<evidence type="ECO:0000256" key="8">
    <source>
        <dbReference type="ARBA" id="ARBA00023136"/>
    </source>
</evidence>
<evidence type="ECO:0000256" key="10">
    <source>
        <dbReference type="SAM" id="MobiDB-lite"/>
    </source>
</evidence>
<keyword evidence="3 9" id="KW-0812">Transmembrane</keyword>
<keyword evidence="12" id="KW-1185">Reference proteome</keyword>
<comment type="subcellular location">
    <subcellularLocation>
        <location evidence="1">Membrane</location>
        <topology evidence="1">Multi-pass membrane protein</topology>
    </subcellularLocation>
    <subcellularLocation>
        <location evidence="9">Mitochondrion inner membrane</location>
        <topology evidence="9">Multi-pass membrane protein</topology>
    </subcellularLocation>
</comment>
<dbReference type="OrthoDB" id="10251508at2759"/>
<evidence type="ECO:0000256" key="6">
    <source>
        <dbReference type="ARBA" id="ARBA00022989"/>
    </source>
</evidence>
<keyword evidence="9" id="KW-0496">Mitochondrion</keyword>
<evidence type="ECO:0000256" key="4">
    <source>
        <dbReference type="ARBA" id="ARBA00022842"/>
    </source>
</evidence>
<keyword evidence="9" id="KW-0999">Mitochondrion inner membrane</keyword>
<evidence type="ECO:0000313" key="11">
    <source>
        <dbReference type="EMBL" id="BAM81114.1"/>
    </source>
</evidence>
<evidence type="ECO:0000256" key="9">
    <source>
        <dbReference type="RuleBase" id="RU366042"/>
    </source>
</evidence>
<feature type="region of interest" description="Disordered" evidence="10">
    <location>
        <begin position="1"/>
        <end position="47"/>
    </location>
</feature>
<keyword evidence="5" id="KW-0809">Transit peptide</keyword>
<dbReference type="eggNOG" id="KOG2662">
    <property type="taxonomic scope" value="Eukaryota"/>
</dbReference>
<keyword evidence="4 9" id="KW-0460">Magnesium</keyword>
<dbReference type="PANTHER" id="PTHR13890:SF0">
    <property type="entry name" value="MAGNESIUM TRANSPORTER MRS2 HOMOLOG, MITOCHONDRIAL"/>
    <property type="match status" value="1"/>
</dbReference>
<feature type="region of interest" description="Disordered" evidence="10">
    <location>
        <begin position="60"/>
        <end position="101"/>
    </location>
</feature>
<dbReference type="Gramene" id="CMM287CT">
    <property type="protein sequence ID" value="CMM287CT"/>
    <property type="gene ID" value="CMM287C"/>
</dbReference>
<dbReference type="PANTHER" id="PTHR13890">
    <property type="entry name" value="RNA SPLICING PROTEIN MRS2, MITOCHONDRIAL"/>
    <property type="match status" value="1"/>
</dbReference>
<feature type="transmembrane region" description="Helical" evidence="9">
    <location>
        <begin position="521"/>
        <end position="544"/>
    </location>
</feature>
<name>M1V910_CYAM1</name>
<evidence type="ECO:0000313" key="12">
    <source>
        <dbReference type="Proteomes" id="UP000007014"/>
    </source>
</evidence>
<evidence type="ECO:0000256" key="2">
    <source>
        <dbReference type="ARBA" id="ARBA00022448"/>
    </source>
</evidence>
<keyword evidence="6 9" id="KW-1133">Transmembrane helix</keyword>